<keyword evidence="3" id="KW-1185">Reference proteome</keyword>
<feature type="region of interest" description="Disordered" evidence="1">
    <location>
        <begin position="1"/>
        <end position="71"/>
    </location>
</feature>
<accession>A0AAV2CHH4</accession>
<dbReference type="EMBL" id="OZ034813">
    <property type="protein sequence ID" value="CAL1355990.1"/>
    <property type="molecule type" value="Genomic_DNA"/>
</dbReference>
<feature type="compositionally biased region" description="Polar residues" evidence="1">
    <location>
        <begin position="1"/>
        <end position="12"/>
    </location>
</feature>
<proteinExistence type="predicted"/>
<evidence type="ECO:0000313" key="3">
    <source>
        <dbReference type="Proteomes" id="UP001497516"/>
    </source>
</evidence>
<gene>
    <name evidence="2" type="ORF">LTRI10_LOCUS3717</name>
</gene>
<name>A0AAV2CHH4_9ROSI</name>
<sequence length="104" mass="11436">MALPTCRQSYQPPSLAFDDVASGRRGSEAVRPILLSDLKEKEREKAKKSRSGGGGGLGLEERRRPPQSPVFSSSSLFPAIMPATTSFFPLAPSHAHFVFVFRRF</sequence>
<evidence type="ECO:0000256" key="1">
    <source>
        <dbReference type="SAM" id="MobiDB-lite"/>
    </source>
</evidence>
<dbReference type="AlphaFoldDB" id="A0AAV2CHH4"/>
<dbReference type="Proteomes" id="UP001497516">
    <property type="component" value="Chromosome 1"/>
</dbReference>
<organism evidence="2 3">
    <name type="scientific">Linum trigynum</name>
    <dbReference type="NCBI Taxonomy" id="586398"/>
    <lineage>
        <taxon>Eukaryota</taxon>
        <taxon>Viridiplantae</taxon>
        <taxon>Streptophyta</taxon>
        <taxon>Embryophyta</taxon>
        <taxon>Tracheophyta</taxon>
        <taxon>Spermatophyta</taxon>
        <taxon>Magnoliopsida</taxon>
        <taxon>eudicotyledons</taxon>
        <taxon>Gunneridae</taxon>
        <taxon>Pentapetalae</taxon>
        <taxon>rosids</taxon>
        <taxon>fabids</taxon>
        <taxon>Malpighiales</taxon>
        <taxon>Linaceae</taxon>
        <taxon>Linum</taxon>
    </lineage>
</organism>
<evidence type="ECO:0000313" key="2">
    <source>
        <dbReference type="EMBL" id="CAL1355990.1"/>
    </source>
</evidence>
<reference evidence="2 3" key="1">
    <citation type="submission" date="2024-04" db="EMBL/GenBank/DDBJ databases">
        <authorList>
            <person name="Fracassetti M."/>
        </authorList>
    </citation>
    <scope>NUCLEOTIDE SEQUENCE [LARGE SCALE GENOMIC DNA]</scope>
</reference>
<protein>
    <submittedName>
        <fullName evidence="2">Uncharacterized protein</fullName>
    </submittedName>
</protein>